<proteinExistence type="predicted"/>
<dbReference type="InParanoid" id="A0A059CNX8"/>
<dbReference type="EMBL" id="KK198755">
    <property type="protein sequence ID" value="KCW80067.1"/>
    <property type="molecule type" value="Genomic_DNA"/>
</dbReference>
<dbReference type="AlphaFoldDB" id="A0A059CNX8"/>
<sequence length="77" mass="8883">MGSCVFLRQCERAAVCDRGSWRFRDFSSRLIVIVDRGAKKATFLARFDVLLLVDDNGGVLRKSRRLMFFFKGVLYSD</sequence>
<accession>A0A059CNX8</accession>
<evidence type="ECO:0000313" key="1">
    <source>
        <dbReference type="EMBL" id="KCW80067.1"/>
    </source>
</evidence>
<gene>
    <name evidence="1" type="ORF">EUGRSUZ_C01396</name>
</gene>
<protein>
    <submittedName>
        <fullName evidence="1">Uncharacterized protein</fullName>
    </submittedName>
</protein>
<reference evidence="1" key="1">
    <citation type="submission" date="2013-07" db="EMBL/GenBank/DDBJ databases">
        <title>The genome of Eucalyptus grandis.</title>
        <authorList>
            <person name="Schmutz J."/>
            <person name="Hayes R."/>
            <person name="Myburg A."/>
            <person name="Tuskan G."/>
            <person name="Grattapaglia D."/>
            <person name="Rokhsar D.S."/>
        </authorList>
    </citation>
    <scope>NUCLEOTIDE SEQUENCE</scope>
    <source>
        <tissue evidence="1">Leaf extractions</tissue>
    </source>
</reference>
<dbReference type="Gramene" id="KCW80067">
    <property type="protein sequence ID" value="KCW80067"/>
    <property type="gene ID" value="EUGRSUZ_C01396"/>
</dbReference>
<organism evidence="1">
    <name type="scientific">Eucalyptus grandis</name>
    <name type="common">Flooded gum</name>
    <dbReference type="NCBI Taxonomy" id="71139"/>
    <lineage>
        <taxon>Eukaryota</taxon>
        <taxon>Viridiplantae</taxon>
        <taxon>Streptophyta</taxon>
        <taxon>Embryophyta</taxon>
        <taxon>Tracheophyta</taxon>
        <taxon>Spermatophyta</taxon>
        <taxon>Magnoliopsida</taxon>
        <taxon>eudicotyledons</taxon>
        <taxon>Gunneridae</taxon>
        <taxon>Pentapetalae</taxon>
        <taxon>rosids</taxon>
        <taxon>malvids</taxon>
        <taxon>Myrtales</taxon>
        <taxon>Myrtaceae</taxon>
        <taxon>Myrtoideae</taxon>
        <taxon>Eucalypteae</taxon>
        <taxon>Eucalyptus</taxon>
    </lineage>
</organism>
<name>A0A059CNX8_EUCGR</name>